<dbReference type="Proteomes" id="UP000252254">
    <property type="component" value="Unassembled WGS sequence"/>
</dbReference>
<reference evidence="1 2" key="1">
    <citation type="submission" date="2018-06" db="EMBL/GenBank/DDBJ databases">
        <title>Genomic Encyclopedia of Type Strains, Phase IV (KMG-IV): sequencing the most valuable type-strain genomes for metagenomic binning, comparative biology and taxonomic classification.</title>
        <authorList>
            <person name="Goeker M."/>
        </authorList>
    </citation>
    <scope>NUCLEOTIDE SEQUENCE [LARGE SCALE GENOMIC DNA]</scope>
    <source>
        <strain evidence="1 2">DSM 15140</strain>
    </source>
</reference>
<dbReference type="OrthoDB" id="2959394at2"/>
<dbReference type="STRING" id="200904.GCA_900168775_02515"/>
<name>A0A366EGE0_9BACI</name>
<evidence type="ECO:0000313" key="2">
    <source>
        <dbReference type="Proteomes" id="UP000252254"/>
    </source>
</evidence>
<organism evidence="1 2">
    <name type="scientific">Paraliobacillus ryukyuensis</name>
    <dbReference type="NCBI Taxonomy" id="200904"/>
    <lineage>
        <taxon>Bacteria</taxon>
        <taxon>Bacillati</taxon>
        <taxon>Bacillota</taxon>
        <taxon>Bacilli</taxon>
        <taxon>Bacillales</taxon>
        <taxon>Bacillaceae</taxon>
        <taxon>Paraliobacillus</taxon>
    </lineage>
</organism>
<accession>A0A366EGE0</accession>
<proteinExistence type="predicted"/>
<sequence length="288" mass="33658">MRYHLMIILFLLVGLLFFIIQSLQSVTTIKYFPFDSSVTFTKAETALNFLTESNQHKYKIEWETKSVVDRPVYLRQDLSLLYVDGRLKGMQSKWQEETDTIDLKASINGEGSSHYQAITYHHAEVHYPEDIIKSVQKISSDELYVFDSAYRPLESFQTPEDHSQQEWKQALDHAATQQLSVHWNKLIDHFELKKEDYYYIPLTFIAQYETKPIPSLTAEDTKRVIAQLWEGLYTNYILPFDQADPIKDSFIPLVLFAKDGTHLKVLYQDQNGEKQQLIQYYDASNSSS</sequence>
<keyword evidence="2" id="KW-1185">Reference proteome</keyword>
<dbReference type="EMBL" id="QNRI01000001">
    <property type="protein sequence ID" value="RBP01398.1"/>
    <property type="molecule type" value="Genomic_DNA"/>
</dbReference>
<gene>
    <name evidence="1" type="ORF">DES48_101134</name>
</gene>
<dbReference type="AlphaFoldDB" id="A0A366EGE0"/>
<comment type="caution">
    <text evidence="1">The sequence shown here is derived from an EMBL/GenBank/DDBJ whole genome shotgun (WGS) entry which is preliminary data.</text>
</comment>
<evidence type="ECO:0000313" key="1">
    <source>
        <dbReference type="EMBL" id="RBP01398.1"/>
    </source>
</evidence>
<dbReference type="RefSeq" id="WP_113866027.1">
    <property type="nucleotide sequence ID" value="NZ_BAABQN010000001.1"/>
</dbReference>
<protein>
    <submittedName>
        <fullName evidence="1">Uncharacterized protein</fullName>
    </submittedName>
</protein>